<evidence type="ECO:0000313" key="1">
    <source>
        <dbReference type="EMBL" id="PTB83089.1"/>
    </source>
</evidence>
<dbReference type="InterPro" id="IPR036583">
    <property type="entry name" value="23S_rRNA_IVS_sf"/>
</dbReference>
<dbReference type="Gene3D" id="1.20.1440.60">
    <property type="entry name" value="23S rRNA-intervening sequence"/>
    <property type="match status" value="1"/>
</dbReference>
<reference evidence="1 2" key="1">
    <citation type="submission" date="2018-03" db="EMBL/GenBank/DDBJ databases">
        <title>Cross-interface Injection: A General Nanoliter Liquid Handling Method Applied to Single Cells Genome Amplification Automated Nanoliter Liquid Handling Applied to Single Cell Multiple Displacement Amplification.</title>
        <authorList>
            <person name="Yun J."/>
            <person name="Xu P."/>
            <person name="Xu J."/>
            <person name="Dai X."/>
            <person name="Wang Y."/>
            <person name="Zheng X."/>
            <person name="Cao C."/>
            <person name="Yi Q."/>
            <person name="Zhu Y."/>
            <person name="Wang L."/>
            <person name="Dong Z."/>
            <person name="Huang Y."/>
            <person name="Huang L."/>
            <person name="Du W."/>
        </authorList>
    </citation>
    <scope>NUCLEOTIDE SEQUENCE [LARGE SCALE GENOMIC DNA]</scope>
    <source>
        <strain evidence="1 2">Z-E1-2</strain>
    </source>
</reference>
<dbReference type="SUPFAM" id="SSF158446">
    <property type="entry name" value="IVS-encoded protein-like"/>
    <property type="match status" value="1"/>
</dbReference>
<name>A0A2T4CSZ8_9GAMM</name>
<gene>
    <name evidence="1" type="ORF">C9986_01320</name>
</gene>
<organism evidence="1 2">
    <name type="scientific">Pseudidiomarina aestuarii</name>
    <dbReference type="NCBI Taxonomy" id="624146"/>
    <lineage>
        <taxon>Bacteria</taxon>
        <taxon>Pseudomonadati</taxon>
        <taxon>Pseudomonadota</taxon>
        <taxon>Gammaproteobacteria</taxon>
        <taxon>Alteromonadales</taxon>
        <taxon>Idiomarinaceae</taxon>
        <taxon>Pseudidiomarina</taxon>
    </lineage>
</organism>
<dbReference type="AlphaFoldDB" id="A0A2T4CSZ8"/>
<dbReference type="InterPro" id="IPR012657">
    <property type="entry name" value="23S_rRNA-intervening_sequence"/>
</dbReference>
<accession>A0A2T4CSZ8</accession>
<dbReference type="CDD" id="cd16377">
    <property type="entry name" value="23S_rRNA_IVP_like"/>
    <property type="match status" value="1"/>
</dbReference>
<dbReference type="PANTHER" id="PTHR38471">
    <property type="entry name" value="FOUR HELIX BUNDLE PROTEIN"/>
    <property type="match status" value="1"/>
</dbReference>
<dbReference type="PANTHER" id="PTHR38471:SF2">
    <property type="entry name" value="FOUR HELIX BUNDLE PROTEIN"/>
    <property type="match status" value="1"/>
</dbReference>
<dbReference type="NCBIfam" id="TIGR02436">
    <property type="entry name" value="four helix bundle protein"/>
    <property type="match status" value="1"/>
</dbReference>
<dbReference type="Proteomes" id="UP000243022">
    <property type="component" value="Unassembled WGS sequence"/>
</dbReference>
<proteinExistence type="predicted"/>
<comment type="caution">
    <text evidence="1">The sequence shown here is derived from an EMBL/GenBank/DDBJ whole genome shotgun (WGS) entry which is preliminary data.</text>
</comment>
<dbReference type="EMBL" id="PYVS01000014">
    <property type="protein sequence ID" value="PTB83089.1"/>
    <property type="molecule type" value="Genomic_DNA"/>
</dbReference>
<evidence type="ECO:0000313" key="2">
    <source>
        <dbReference type="Proteomes" id="UP000243022"/>
    </source>
</evidence>
<sequence>MYRDLKVIEKSNELCCSVYALTRCFPRDEVFGLTSQIRRAAVSISSNIAEGCGRGSYRDQLRFFYMARGSLCELETQLRIACMLGYTKEVFAEKITIIMKLLNGLIRSTKLRAKAAIS</sequence>
<dbReference type="Pfam" id="PF05635">
    <property type="entry name" value="23S_rRNA_IVP"/>
    <property type="match status" value="1"/>
</dbReference>
<protein>
    <submittedName>
        <fullName evidence="1">Four helix bundle protein</fullName>
    </submittedName>
</protein>